<dbReference type="KEGG" id="mpg:Theba_0938"/>
<dbReference type="Gene3D" id="2.30.40.10">
    <property type="entry name" value="Urease, subunit C, domain 1"/>
    <property type="match status" value="1"/>
</dbReference>
<dbReference type="InterPro" id="IPR050287">
    <property type="entry name" value="MTA/SAH_deaminase"/>
</dbReference>
<evidence type="ECO:0000313" key="3">
    <source>
        <dbReference type="EMBL" id="AFK06644.1"/>
    </source>
</evidence>
<dbReference type="HOGENOM" id="CLU_012358_2_6_0"/>
<dbReference type="PANTHER" id="PTHR43794">
    <property type="entry name" value="AMINOHYDROLASE SSNA-RELATED"/>
    <property type="match status" value="1"/>
</dbReference>
<feature type="domain" description="Amidohydrolase-related" evidence="2">
    <location>
        <begin position="50"/>
        <end position="401"/>
    </location>
</feature>
<dbReference type="RefSeq" id="WP_014730666.1">
    <property type="nucleotide sequence ID" value="NC_017934.1"/>
</dbReference>
<name>I2F3Z1_9BACT</name>
<dbReference type="eggNOG" id="COG0402">
    <property type="taxonomic scope" value="Bacteria"/>
</dbReference>
<dbReference type="InterPro" id="IPR032466">
    <property type="entry name" value="Metal_Hydrolase"/>
</dbReference>
<keyword evidence="4" id="KW-1185">Reference proteome</keyword>
<dbReference type="Pfam" id="PF01979">
    <property type="entry name" value="Amidohydro_1"/>
    <property type="match status" value="1"/>
</dbReference>
<dbReference type="GO" id="GO:0016810">
    <property type="term" value="F:hydrolase activity, acting on carbon-nitrogen (but not peptide) bonds"/>
    <property type="evidence" value="ECO:0007669"/>
    <property type="project" value="InterPro"/>
</dbReference>
<proteinExistence type="predicted"/>
<dbReference type="Gene3D" id="3.20.20.140">
    <property type="entry name" value="Metal-dependent hydrolases"/>
    <property type="match status" value="1"/>
</dbReference>
<dbReference type="SUPFAM" id="SSF51338">
    <property type="entry name" value="Composite domain of metallo-dependent hydrolases"/>
    <property type="match status" value="1"/>
</dbReference>
<accession>I2F3Z1</accession>
<dbReference type="STRING" id="660470.Theba_0938"/>
<dbReference type="AlphaFoldDB" id="I2F3Z1"/>
<gene>
    <name evidence="3" type="ORF">Theba_0938</name>
</gene>
<evidence type="ECO:0000313" key="4">
    <source>
        <dbReference type="Proteomes" id="UP000002881"/>
    </source>
</evidence>
<dbReference type="GeneID" id="87106770"/>
<organism evidence="3 4">
    <name type="scientific">Mesotoga prima MesG1.Ag.4.2</name>
    <dbReference type="NCBI Taxonomy" id="660470"/>
    <lineage>
        <taxon>Bacteria</taxon>
        <taxon>Thermotogati</taxon>
        <taxon>Thermotogota</taxon>
        <taxon>Thermotogae</taxon>
        <taxon>Kosmotogales</taxon>
        <taxon>Kosmotogaceae</taxon>
        <taxon>Mesotoga</taxon>
    </lineage>
</organism>
<evidence type="ECO:0000256" key="1">
    <source>
        <dbReference type="ARBA" id="ARBA00022801"/>
    </source>
</evidence>
<dbReference type="PANTHER" id="PTHR43794:SF11">
    <property type="entry name" value="AMIDOHYDROLASE-RELATED DOMAIN-CONTAINING PROTEIN"/>
    <property type="match status" value="1"/>
</dbReference>
<dbReference type="InterPro" id="IPR011059">
    <property type="entry name" value="Metal-dep_hydrolase_composite"/>
</dbReference>
<reference evidence="3 4" key="1">
    <citation type="journal article" date="2012" name="Genome Biol. Evol.">
        <title>Genome Sequence of the Mesophilic Thermotogales Bacterium Mesotoga prima MesG1.Ag.4.2 Reveals the Largest Thermotogales Genome To Date.</title>
        <authorList>
            <person name="Zhaxybayeva O."/>
            <person name="Swithers K.S."/>
            <person name="Foght J."/>
            <person name="Green A.G."/>
            <person name="Bruce D."/>
            <person name="Detter C."/>
            <person name="Han S."/>
            <person name="Teshima H."/>
            <person name="Han J."/>
            <person name="Woyke T."/>
            <person name="Pitluck S."/>
            <person name="Nolan M."/>
            <person name="Ivanova N."/>
            <person name="Pati A."/>
            <person name="Land M.L."/>
            <person name="Dlutek M."/>
            <person name="Doolittle W.F."/>
            <person name="Noll K.M."/>
            <person name="Nesbo C.L."/>
        </authorList>
    </citation>
    <scope>NUCLEOTIDE SEQUENCE [LARGE SCALE GENOMIC DNA]</scope>
    <source>
        <strain evidence="4">mesG1.Ag.4.2</strain>
    </source>
</reference>
<evidence type="ECO:0000259" key="2">
    <source>
        <dbReference type="Pfam" id="PF01979"/>
    </source>
</evidence>
<keyword evidence="1 3" id="KW-0378">Hydrolase</keyword>
<dbReference type="EMBL" id="CP003532">
    <property type="protein sequence ID" value="AFK06644.1"/>
    <property type="molecule type" value="Genomic_DNA"/>
</dbReference>
<dbReference type="InterPro" id="IPR006680">
    <property type="entry name" value="Amidohydro-rel"/>
</dbReference>
<dbReference type="Proteomes" id="UP000002881">
    <property type="component" value="Chromosome"/>
</dbReference>
<protein>
    <submittedName>
        <fullName evidence="3">Cytosine deaminase-like metal-dependent hydrolase</fullName>
    </submittedName>
</protein>
<sequence>MQINNVSIYTNDGDYIPKGFVRVENGKIVKVAAGESAYDGENFYFEGKLLMPSLVNAHTHIYSTFARGLKVAPFNPSSFTKLLEQLWWRLDRAMTVEDLKISAYVAATESLKSGVTSLFDHNSSPNAIEGSLRGIASSVNSVGLRYCGAYEVSDRDGTERRDKGIRENLDFSSESSAYRKGIFGLHASFTLSNETLSLASREIAGKIPIHVHVAEGPEDQEYTVSVHDSRVLERFRRAGLMTENSIYAHCIHTTPSERTLVKDSRGYIVVNCQSNVNNGVGFPEWRNFANEGIRILLGNDGYGFNLCHDVRFLILCPHYIYRDPKVSSSGDIGRSLFGSNYDLATRTFGVNLGTIREGSSADFILLDYKSPTEITAENFVDHFFFGICENIAVSDAFVGGERVLAEGRPTRVNEDDIYKEARKLYKAFEKRF</sequence>
<dbReference type="SUPFAM" id="SSF51556">
    <property type="entry name" value="Metallo-dependent hydrolases"/>
    <property type="match status" value="1"/>
</dbReference>